<gene>
    <name evidence="7" type="ORF">AWT59_1561</name>
</gene>
<dbReference type="SUPFAM" id="SSF53822">
    <property type="entry name" value="Periplasmic binding protein-like I"/>
    <property type="match status" value="1"/>
</dbReference>
<evidence type="ECO:0000259" key="6">
    <source>
        <dbReference type="Pfam" id="PF13458"/>
    </source>
</evidence>
<accession>A0A139BTL0</accession>
<dbReference type="PANTHER" id="PTHR30483:SF38">
    <property type="entry name" value="BLR7848 PROTEIN"/>
    <property type="match status" value="1"/>
</dbReference>
<proteinExistence type="inferred from homology"/>
<sequence length="394" mass="42398">MNIKIKSIITALAFASSVSAFAADTIKIGVSGPFTGGSSPMGVSMRDGVKLAATEINANGGVLGRQIQLVERDDQADNQRGVQVAQELINREGVVATVGYINTGVSLASQRFYQEAKLPVINNVATGSLITKQFLPPEYADNYVFRTSANDTIQSSMIVEEAIDIRKFKKVAILADSTNYGQLGRADLEKALAAKHITPVAVEKFNIKDVDMTAQLLKSKEAGAQVILTYAIGPELAQIANGMEKLGWKVPMIGSWTLSMGNFIDNAGKNGNGAQMPQTFIQVPNTPKRQQFITAYLEAYKPANGRIPSPVSAAQGYDSLYLLAAAIQQAGTTDGVKVREALENLKAKISGVVTTYDHPYTHDNHEAITRNMVVMGEVKDGIVVYANKADEKKK</sequence>
<evidence type="ECO:0000313" key="8">
    <source>
        <dbReference type="Proteomes" id="UP000070578"/>
    </source>
</evidence>
<comment type="caution">
    <text evidence="7">The sequence shown here is derived from an EMBL/GenBank/DDBJ whole genome shotgun (WGS) entry which is preliminary data.</text>
</comment>
<evidence type="ECO:0000256" key="1">
    <source>
        <dbReference type="ARBA" id="ARBA00010062"/>
    </source>
</evidence>
<evidence type="ECO:0000256" key="3">
    <source>
        <dbReference type="ARBA" id="ARBA00022729"/>
    </source>
</evidence>
<dbReference type="PATRIC" id="fig|1796491.3.peg.1714"/>
<dbReference type="Pfam" id="PF13458">
    <property type="entry name" value="Peripla_BP_6"/>
    <property type="match status" value="1"/>
</dbReference>
<evidence type="ECO:0000256" key="4">
    <source>
        <dbReference type="ARBA" id="ARBA00022970"/>
    </source>
</evidence>
<comment type="similarity">
    <text evidence="1">Belongs to the leucine-binding protein family.</text>
</comment>
<dbReference type="PRINTS" id="PR00337">
    <property type="entry name" value="LEUILEVALBP"/>
</dbReference>
<dbReference type="Proteomes" id="UP000070578">
    <property type="component" value="Unassembled WGS sequence"/>
</dbReference>
<dbReference type="CDD" id="cd06335">
    <property type="entry name" value="PBP1_ABC_ligand_binding-like"/>
    <property type="match status" value="1"/>
</dbReference>
<organism evidence="7 8">
    <name type="scientific">Candidatus Gallionella acididurans</name>
    <dbReference type="NCBI Taxonomy" id="1796491"/>
    <lineage>
        <taxon>Bacteria</taxon>
        <taxon>Pseudomonadati</taxon>
        <taxon>Pseudomonadota</taxon>
        <taxon>Betaproteobacteria</taxon>
        <taxon>Nitrosomonadales</taxon>
        <taxon>Gallionellaceae</taxon>
        <taxon>Gallionella</taxon>
    </lineage>
</organism>
<reference evidence="7 8" key="1">
    <citation type="submission" date="2016-02" db="EMBL/GenBank/DDBJ databases">
        <authorList>
            <person name="Wen L."/>
            <person name="He K."/>
            <person name="Yang H."/>
        </authorList>
    </citation>
    <scope>NUCLEOTIDE SEQUENCE [LARGE SCALE GENOMIC DNA]</scope>
    <source>
        <strain evidence="7">ShG14-8</strain>
    </source>
</reference>
<dbReference type="InterPro" id="IPR028082">
    <property type="entry name" value="Peripla_BP_I"/>
</dbReference>
<protein>
    <submittedName>
        <fullName evidence="7">Branched chain amino acid ABC transporter periplasmic ligand-binding protein</fullName>
    </submittedName>
</protein>
<feature type="signal peptide" evidence="5">
    <location>
        <begin position="1"/>
        <end position="22"/>
    </location>
</feature>
<reference evidence="7 8" key="2">
    <citation type="submission" date="2016-03" db="EMBL/GenBank/DDBJ databases">
        <title>New uncultured bacterium of the family Gallionellaceae from acid mine drainage: description and reconstruction of genome based on metagenomic analysis of microbial community.</title>
        <authorList>
            <person name="Kadnikov V."/>
            <person name="Ivasenko D."/>
            <person name="Beletsky A."/>
            <person name="Mardanov A."/>
            <person name="Danilova E."/>
            <person name="Pimenov N."/>
            <person name="Karnachuk O."/>
            <person name="Ravin N."/>
        </authorList>
    </citation>
    <scope>NUCLEOTIDE SEQUENCE [LARGE SCALE GENOMIC DNA]</scope>
    <source>
        <strain evidence="7">ShG14-8</strain>
    </source>
</reference>
<dbReference type="InterPro" id="IPR028081">
    <property type="entry name" value="Leu-bd"/>
</dbReference>
<evidence type="ECO:0000256" key="2">
    <source>
        <dbReference type="ARBA" id="ARBA00022448"/>
    </source>
</evidence>
<dbReference type="InterPro" id="IPR000709">
    <property type="entry name" value="Leu_Ile_Val-bd"/>
</dbReference>
<evidence type="ECO:0000256" key="5">
    <source>
        <dbReference type="SAM" id="SignalP"/>
    </source>
</evidence>
<feature type="domain" description="Leucine-binding protein" evidence="6">
    <location>
        <begin position="25"/>
        <end position="375"/>
    </location>
</feature>
<dbReference type="AlphaFoldDB" id="A0A139BTL0"/>
<keyword evidence="2" id="KW-0813">Transport</keyword>
<feature type="chain" id="PRO_5007483924" evidence="5">
    <location>
        <begin position="23"/>
        <end position="394"/>
    </location>
</feature>
<dbReference type="GO" id="GO:0006865">
    <property type="term" value="P:amino acid transport"/>
    <property type="evidence" value="ECO:0007669"/>
    <property type="project" value="UniProtKB-KW"/>
</dbReference>
<evidence type="ECO:0000313" key="7">
    <source>
        <dbReference type="EMBL" id="KXS32302.1"/>
    </source>
</evidence>
<name>A0A139BTL0_9PROT</name>
<keyword evidence="4" id="KW-0029">Amino-acid transport</keyword>
<dbReference type="InterPro" id="IPR051010">
    <property type="entry name" value="BCAA_transport"/>
</dbReference>
<keyword evidence="3 5" id="KW-0732">Signal</keyword>
<dbReference type="EMBL" id="LSLI01000034">
    <property type="protein sequence ID" value="KXS32302.1"/>
    <property type="molecule type" value="Genomic_DNA"/>
</dbReference>
<dbReference type="PANTHER" id="PTHR30483">
    <property type="entry name" value="LEUCINE-SPECIFIC-BINDING PROTEIN"/>
    <property type="match status" value="1"/>
</dbReference>
<dbReference type="Gene3D" id="3.40.50.2300">
    <property type="match status" value="2"/>
</dbReference>